<evidence type="ECO:0000256" key="3">
    <source>
        <dbReference type="ARBA" id="ARBA00022525"/>
    </source>
</evidence>
<dbReference type="InterPro" id="IPR018511">
    <property type="entry name" value="Hemolysin-typ_Ca-bd_CS"/>
</dbReference>
<proteinExistence type="predicted"/>
<dbReference type="GO" id="GO:0016020">
    <property type="term" value="C:membrane"/>
    <property type="evidence" value="ECO:0007669"/>
    <property type="project" value="UniProtKB-SubCell"/>
</dbReference>
<dbReference type="AlphaFoldDB" id="A0A2T0S094"/>
<evidence type="ECO:0000256" key="8">
    <source>
        <dbReference type="SAM" id="MobiDB-lite"/>
    </source>
</evidence>
<dbReference type="InterPro" id="IPR050557">
    <property type="entry name" value="RTX_toxin/Mannuronan_C5-epim"/>
</dbReference>
<organism evidence="9 10">
    <name type="scientific">Aliiruegeria haliotis</name>
    <dbReference type="NCBI Taxonomy" id="1280846"/>
    <lineage>
        <taxon>Bacteria</taxon>
        <taxon>Pseudomonadati</taxon>
        <taxon>Pseudomonadota</taxon>
        <taxon>Alphaproteobacteria</taxon>
        <taxon>Rhodobacterales</taxon>
        <taxon>Roseobacteraceae</taxon>
        <taxon>Aliiruegeria</taxon>
    </lineage>
</organism>
<dbReference type="GO" id="GO:0005509">
    <property type="term" value="F:calcium ion binding"/>
    <property type="evidence" value="ECO:0007669"/>
    <property type="project" value="InterPro"/>
</dbReference>
<keyword evidence="4" id="KW-0800">Toxin</keyword>
<feature type="region of interest" description="Disordered" evidence="8">
    <location>
        <begin position="424"/>
        <end position="592"/>
    </location>
</feature>
<reference evidence="9 10" key="1">
    <citation type="submission" date="2018-03" db="EMBL/GenBank/DDBJ databases">
        <title>Genomic Encyclopedia of Archaeal and Bacterial Type Strains, Phase II (KMG-II): from individual species to whole genera.</title>
        <authorList>
            <person name="Goeker M."/>
        </authorList>
    </citation>
    <scope>NUCLEOTIDE SEQUENCE [LARGE SCALE GENOMIC DNA]</scope>
    <source>
        <strain evidence="9 10">DSM 29328</strain>
    </source>
</reference>
<dbReference type="PRINTS" id="PR00313">
    <property type="entry name" value="CABNDNGRPT"/>
</dbReference>
<dbReference type="PANTHER" id="PTHR38340:SF1">
    <property type="entry name" value="S-LAYER PROTEIN"/>
    <property type="match status" value="1"/>
</dbReference>
<dbReference type="Gene3D" id="2.150.10.10">
    <property type="entry name" value="Serralysin-like metalloprotease, C-terminal"/>
    <property type="match status" value="4"/>
</dbReference>
<protein>
    <submittedName>
        <fullName evidence="9">Hemolysin type calcium-binding protein</fullName>
    </submittedName>
</protein>
<keyword evidence="3" id="KW-0964">Secreted</keyword>
<dbReference type="SUPFAM" id="SSF51120">
    <property type="entry name" value="beta-Roll"/>
    <property type="match status" value="2"/>
</dbReference>
<dbReference type="InterPro" id="IPR003995">
    <property type="entry name" value="RTX_toxin_determinant-A"/>
</dbReference>
<evidence type="ECO:0000256" key="5">
    <source>
        <dbReference type="ARBA" id="ARBA00022737"/>
    </source>
</evidence>
<dbReference type="InterPro" id="IPR011049">
    <property type="entry name" value="Serralysin-like_metalloprot_C"/>
</dbReference>
<dbReference type="PROSITE" id="PS00330">
    <property type="entry name" value="HEMOLYSIN_CALCIUM"/>
    <property type="match status" value="7"/>
</dbReference>
<evidence type="ECO:0000256" key="6">
    <source>
        <dbReference type="ARBA" id="ARBA00023026"/>
    </source>
</evidence>
<keyword evidence="6" id="KW-0843">Virulence</keyword>
<dbReference type="Pfam" id="PF00353">
    <property type="entry name" value="HemolysinCabind"/>
    <property type="match status" value="5"/>
</dbReference>
<evidence type="ECO:0000256" key="7">
    <source>
        <dbReference type="ARBA" id="ARBA00023136"/>
    </source>
</evidence>
<evidence type="ECO:0000313" key="9">
    <source>
        <dbReference type="EMBL" id="PRY26820.1"/>
    </source>
</evidence>
<feature type="compositionally biased region" description="Basic and acidic residues" evidence="8">
    <location>
        <begin position="424"/>
        <end position="453"/>
    </location>
</feature>
<evidence type="ECO:0000313" key="10">
    <source>
        <dbReference type="Proteomes" id="UP000239480"/>
    </source>
</evidence>
<comment type="caution">
    <text evidence="9">The sequence shown here is derived from an EMBL/GenBank/DDBJ whole genome shotgun (WGS) entry which is preliminary data.</text>
</comment>
<feature type="compositionally biased region" description="Basic and acidic residues" evidence="8">
    <location>
        <begin position="481"/>
        <end position="492"/>
    </location>
</feature>
<dbReference type="OrthoDB" id="8479154at2"/>
<evidence type="ECO:0000256" key="2">
    <source>
        <dbReference type="ARBA" id="ARBA00004613"/>
    </source>
</evidence>
<sequence length="706" mass="74646">MFDLNSPFRGDSSLPDPVITKPRDSDTLYSYYDPAGALMGSVLIREEGDTTIYRFFDGNGVRLGAVEERVQPGLTDLKVFDAAGDLVSRERTTSRDEYTLHETWDETGFTGARKTIHTDTTEGVQIYDDGWKLISAHLEVDNGTGTTQEADYGPGWFVVWRKTVEVKGNVTTTTIEENGAGNIVSGEKVTVKESFTLIESFGPGWTLTGARKMIHTDTTQGVQIYDGDWILISAHLEVDNGDGMTQAADYGPGWFVVWRKTVEVKGNVTTTTIERNGAGNIASGKKVTEKAAFTLIETFGPGWTLTGAVKKIHTPTKTGKQIYDAEFNLLSASLVIIEGNRHVTEEYGKDWELISRLRVTTTENKVSTEYLTGKNAELQWRTQYYGEGPKDENKFVVFKGDGDFEGTSVRDVMRGDKGDDIFVGKAGDDDLRGGDGDDRLEGGRGDDRAEGGKGSDTLLGGLGDDRLRGGNDADLIQGGDGDDRIEGGRGDDTLLGGAGKDDIKGGSGDDTIEGGLGADKLSGGNGDDTIRGGDGNDDIGGGSGRDSIRGGDGNDEIGGGNGDDAIRGGDGDDDIDGGSGHDLLIGGSGADKVHGSNGKDRLIAGGDGDTLSGGSGADVFVFGFTSGGSGDVVTDFSKGSDKIEWHSPTSSTTFTAGFVPGLSDQLYIVEKSGDSIVKFDADGDGSPEYSFVIEGVTGLDAGDFIF</sequence>
<dbReference type="Proteomes" id="UP000239480">
    <property type="component" value="Unassembled WGS sequence"/>
</dbReference>
<dbReference type="GO" id="GO:0090729">
    <property type="term" value="F:toxin activity"/>
    <property type="evidence" value="ECO:0007669"/>
    <property type="project" value="UniProtKB-KW"/>
</dbReference>
<comment type="subcellular location">
    <subcellularLocation>
        <location evidence="1">Membrane</location>
    </subcellularLocation>
    <subcellularLocation>
        <location evidence="2">Secreted</location>
    </subcellularLocation>
</comment>
<dbReference type="PRINTS" id="PR01488">
    <property type="entry name" value="RTXTOXINA"/>
</dbReference>
<keyword evidence="10" id="KW-1185">Reference proteome</keyword>
<dbReference type="PANTHER" id="PTHR38340">
    <property type="entry name" value="S-LAYER PROTEIN"/>
    <property type="match status" value="1"/>
</dbReference>
<dbReference type="EMBL" id="PVTD01000001">
    <property type="protein sequence ID" value="PRY26820.1"/>
    <property type="molecule type" value="Genomic_DNA"/>
</dbReference>
<dbReference type="InterPro" id="IPR001343">
    <property type="entry name" value="Hemolysn_Ca-bd"/>
</dbReference>
<dbReference type="RefSeq" id="WP_146136631.1">
    <property type="nucleotide sequence ID" value="NZ_PVTD01000001.1"/>
</dbReference>
<accession>A0A2T0S094</accession>
<feature type="region of interest" description="Disordered" evidence="8">
    <location>
        <begin position="1"/>
        <end position="20"/>
    </location>
</feature>
<evidence type="ECO:0000256" key="4">
    <source>
        <dbReference type="ARBA" id="ARBA00022656"/>
    </source>
</evidence>
<evidence type="ECO:0000256" key="1">
    <source>
        <dbReference type="ARBA" id="ARBA00004370"/>
    </source>
</evidence>
<gene>
    <name evidence="9" type="ORF">CLV78_101922</name>
</gene>
<keyword evidence="7" id="KW-0472">Membrane</keyword>
<name>A0A2T0S094_9RHOB</name>
<dbReference type="GO" id="GO:0005576">
    <property type="term" value="C:extracellular region"/>
    <property type="evidence" value="ECO:0007669"/>
    <property type="project" value="UniProtKB-SubCell"/>
</dbReference>
<keyword evidence="5" id="KW-0677">Repeat</keyword>